<evidence type="ECO:0000313" key="2">
    <source>
        <dbReference type="EMBL" id="MBE1604969.1"/>
    </source>
</evidence>
<keyword evidence="1" id="KW-0812">Transmembrane</keyword>
<comment type="caution">
    <text evidence="2">The sequence shown here is derived from an EMBL/GenBank/DDBJ whole genome shotgun (WGS) entry which is preliminary data.</text>
</comment>
<keyword evidence="3" id="KW-1185">Reference proteome</keyword>
<gene>
    <name evidence="2" type="ORF">HEB94_001817</name>
</gene>
<proteinExistence type="predicted"/>
<organism evidence="2 3">
    <name type="scientific">Actinopolymorpha pittospori</name>
    <dbReference type="NCBI Taxonomy" id="648752"/>
    <lineage>
        <taxon>Bacteria</taxon>
        <taxon>Bacillati</taxon>
        <taxon>Actinomycetota</taxon>
        <taxon>Actinomycetes</taxon>
        <taxon>Propionibacteriales</taxon>
        <taxon>Actinopolymorphaceae</taxon>
        <taxon>Actinopolymorpha</taxon>
    </lineage>
</organism>
<sequence>MGGVVQVLAVISAVGSGLVGGVFFGFSTFVMQALRRLPSAQGLAAMQAINVAAPNRGSWPRCSVRP</sequence>
<evidence type="ECO:0000256" key="1">
    <source>
        <dbReference type="SAM" id="Phobius"/>
    </source>
</evidence>
<dbReference type="EMBL" id="JADBEM010000001">
    <property type="protein sequence ID" value="MBE1604969.1"/>
    <property type="molecule type" value="Genomic_DNA"/>
</dbReference>
<reference evidence="2" key="1">
    <citation type="submission" date="2020-10" db="EMBL/GenBank/DDBJ databases">
        <title>Sequencing the genomes of 1000 actinobacteria strains.</title>
        <authorList>
            <person name="Klenk H.-P."/>
        </authorList>
    </citation>
    <scope>NUCLEOTIDE SEQUENCE</scope>
    <source>
        <strain evidence="2">DSM 45354</strain>
    </source>
</reference>
<feature type="transmembrane region" description="Helical" evidence="1">
    <location>
        <begin position="6"/>
        <end position="31"/>
    </location>
</feature>
<accession>A0A927R850</accession>
<keyword evidence="1" id="KW-0472">Membrane</keyword>
<dbReference type="RefSeq" id="WP_202896226.1">
    <property type="nucleotide sequence ID" value="NZ_BAABJL010000030.1"/>
</dbReference>
<dbReference type="Proteomes" id="UP000638648">
    <property type="component" value="Unassembled WGS sequence"/>
</dbReference>
<dbReference type="AlphaFoldDB" id="A0A927R850"/>
<evidence type="ECO:0000313" key="3">
    <source>
        <dbReference type="Proteomes" id="UP000638648"/>
    </source>
</evidence>
<name>A0A927R850_9ACTN</name>
<protein>
    <submittedName>
        <fullName evidence="2">Membrane protein</fullName>
    </submittedName>
</protein>
<keyword evidence="1" id="KW-1133">Transmembrane helix</keyword>